<dbReference type="GO" id="GO:0005524">
    <property type="term" value="F:ATP binding"/>
    <property type="evidence" value="ECO:0007669"/>
    <property type="project" value="UniProtKB-KW"/>
</dbReference>
<dbReference type="OrthoDB" id="4062651at2759"/>
<evidence type="ECO:0000256" key="2">
    <source>
        <dbReference type="ARBA" id="ARBA00022679"/>
    </source>
</evidence>
<dbReference type="Pfam" id="PF07714">
    <property type="entry name" value="PK_Tyr_Ser-Thr"/>
    <property type="match status" value="1"/>
</dbReference>
<dbReference type="Proteomes" id="UP000653305">
    <property type="component" value="Unassembled WGS sequence"/>
</dbReference>
<evidence type="ECO:0000256" key="1">
    <source>
        <dbReference type="ARBA" id="ARBA00022553"/>
    </source>
</evidence>
<dbReference type="PANTHER" id="PTHR47983">
    <property type="entry name" value="PTO-INTERACTING PROTEIN 1-LIKE"/>
    <property type="match status" value="1"/>
</dbReference>
<sequence length="108" mass="12184">MVSRLKNDNFVGLLEYCLEQNNRILAYEYATKGSLHDVLHGRKCVQGAEPGLVLTWSQRVKIAHGAAKGIEFLHEKCQLSIVHREVRSSNMLLLDDFVAKIADFSLTN</sequence>
<dbReference type="PROSITE" id="PS50011">
    <property type="entry name" value="PROTEIN_KINASE_DOM"/>
    <property type="match status" value="1"/>
</dbReference>
<organism evidence="7 8">
    <name type="scientific">Phtheirospermum japonicum</name>
    <dbReference type="NCBI Taxonomy" id="374723"/>
    <lineage>
        <taxon>Eukaryota</taxon>
        <taxon>Viridiplantae</taxon>
        <taxon>Streptophyta</taxon>
        <taxon>Embryophyta</taxon>
        <taxon>Tracheophyta</taxon>
        <taxon>Spermatophyta</taxon>
        <taxon>Magnoliopsida</taxon>
        <taxon>eudicotyledons</taxon>
        <taxon>Gunneridae</taxon>
        <taxon>Pentapetalae</taxon>
        <taxon>asterids</taxon>
        <taxon>lamiids</taxon>
        <taxon>Lamiales</taxon>
        <taxon>Orobanchaceae</taxon>
        <taxon>Orobanchaceae incertae sedis</taxon>
        <taxon>Phtheirospermum</taxon>
    </lineage>
</organism>
<keyword evidence="1" id="KW-0597">Phosphoprotein</keyword>
<keyword evidence="8" id="KW-1185">Reference proteome</keyword>
<dbReference type="InterPro" id="IPR011009">
    <property type="entry name" value="Kinase-like_dom_sf"/>
</dbReference>
<proteinExistence type="predicted"/>
<keyword evidence="5" id="KW-0067">ATP-binding</keyword>
<accession>A0A830D651</accession>
<evidence type="ECO:0000256" key="4">
    <source>
        <dbReference type="ARBA" id="ARBA00022777"/>
    </source>
</evidence>
<reference evidence="7" key="1">
    <citation type="submission" date="2020-07" db="EMBL/GenBank/DDBJ databases">
        <title>Ethylene signaling mediates host invasion by parasitic plants.</title>
        <authorList>
            <person name="Yoshida S."/>
        </authorList>
    </citation>
    <scope>NUCLEOTIDE SEQUENCE</scope>
    <source>
        <strain evidence="7">Okayama</strain>
    </source>
</reference>
<evidence type="ECO:0000259" key="6">
    <source>
        <dbReference type="PROSITE" id="PS50011"/>
    </source>
</evidence>
<dbReference type="InterPro" id="IPR052101">
    <property type="entry name" value="Plant_StressResp_Kinase"/>
</dbReference>
<evidence type="ECO:0000313" key="8">
    <source>
        <dbReference type="Proteomes" id="UP000653305"/>
    </source>
</evidence>
<dbReference type="GO" id="GO:0004672">
    <property type="term" value="F:protein kinase activity"/>
    <property type="evidence" value="ECO:0007669"/>
    <property type="project" value="InterPro"/>
</dbReference>
<evidence type="ECO:0000256" key="5">
    <source>
        <dbReference type="ARBA" id="ARBA00022840"/>
    </source>
</evidence>
<dbReference type="InterPro" id="IPR000719">
    <property type="entry name" value="Prot_kinase_dom"/>
</dbReference>
<dbReference type="Gene3D" id="1.10.510.10">
    <property type="entry name" value="Transferase(Phosphotransferase) domain 1"/>
    <property type="match status" value="1"/>
</dbReference>
<feature type="domain" description="Protein kinase" evidence="6">
    <location>
        <begin position="1"/>
        <end position="108"/>
    </location>
</feature>
<evidence type="ECO:0000256" key="3">
    <source>
        <dbReference type="ARBA" id="ARBA00022741"/>
    </source>
</evidence>
<comment type="caution">
    <text evidence="7">The sequence shown here is derived from an EMBL/GenBank/DDBJ whole genome shotgun (WGS) entry which is preliminary data.</text>
</comment>
<dbReference type="PANTHER" id="PTHR47983:SF16">
    <property type="entry name" value="OS02G0565500 PROTEIN"/>
    <property type="match status" value="1"/>
</dbReference>
<protein>
    <submittedName>
        <fullName evidence="7">Probable protein kinase at2g41970</fullName>
    </submittedName>
</protein>
<dbReference type="InterPro" id="IPR001245">
    <property type="entry name" value="Ser-Thr/Tyr_kinase_cat_dom"/>
</dbReference>
<dbReference type="EMBL" id="BMAC01001413">
    <property type="protein sequence ID" value="GFQ07167.1"/>
    <property type="molecule type" value="Genomic_DNA"/>
</dbReference>
<keyword evidence="2" id="KW-0808">Transferase</keyword>
<keyword evidence="3" id="KW-0547">Nucleotide-binding</keyword>
<evidence type="ECO:0000313" key="7">
    <source>
        <dbReference type="EMBL" id="GFQ07167.1"/>
    </source>
</evidence>
<dbReference type="SUPFAM" id="SSF56112">
    <property type="entry name" value="Protein kinase-like (PK-like)"/>
    <property type="match status" value="1"/>
</dbReference>
<keyword evidence="4 7" id="KW-0418">Kinase</keyword>
<gene>
    <name evidence="7" type="ORF">PHJA_002860800</name>
</gene>
<dbReference type="AlphaFoldDB" id="A0A830D651"/>
<name>A0A830D651_9LAMI</name>